<organism evidence="1">
    <name type="scientific">hydrothermal vent metagenome</name>
    <dbReference type="NCBI Taxonomy" id="652676"/>
    <lineage>
        <taxon>unclassified sequences</taxon>
        <taxon>metagenomes</taxon>
        <taxon>ecological metagenomes</taxon>
    </lineage>
</organism>
<dbReference type="EMBL" id="UOFL01000058">
    <property type="protein sequence ID" value="VAW74410.1"/>
    <property type="molecule type" value="Genomic_DNA"/>
</dbReference>
<sequence length="157" mass="17665">MSLFDMEKLYAETRSIAARFRHTMGKNIGGITSELAAYDAARFLGLELCNEQECGYNAIGVEQYSGQKILIKGRAIFKDQKSRQRLGQIKLNIEWDIILVVLLDDNFEPQEIYLATRTQITDILNDKEGAKQKGPMSVAKFKAISKLVWCASDGLIT</sequence>
<gene>
    <name evidence="1" type="ORF">MNBD_GAMMA12-159</name>
</gene>
<name>A0A3B0YC70_9ZZZZ</name>
<evidence type="ECO:0000313" key="1">
    <source>
        <dbReference type="EMBL" id="VAW74410.1"/>
    </source>
</evidence>
<accession>A0A3B0YC70</accession>
<dbReference type="AlphaFoldDB" id="A0A3B0YC70"/>
<proteinExistence type="predicted"/>
<protein>
    <recommendedName>
        <fullName evidence="2">DUF4365 domain-containing protein</fullName>
    </recommendedName>
</protein>
<reference evidence="1" key="1">
    <citation type="submission" date="2018-06" db="EMBL/GenBank/DDBJ databases">
        <authorList>
            <person name="Zhirakovskaya E."/>
        </authorList>
    </citation>
    <scope>NUCLEOTIDE SEQUENCE</scope>
</reference>
<evidence type="ECO:0008006" key="2">
    <source>
        <dbReference type="Google" id="ProtNLM"/>
    </source>
</evidence>